<accession>A0ABQ6VE06</accession>
<keyword evidence="2" id="KW-0808">Transferase</keyword>
<evidence type="ECO:0000259" key="8">
    <source>
        <dbReference type="PROSITE" id="PS52029"/>
    </source>
</evidence>
<dbReference type="InterPro" id="IPR005490">
    <property type="entry name" value="LD_TPept_cat_dom"/>
</dbReference>
<evidence type="ECO:0000256" key="4">
    <source>
        <dbReference type="ARBA" id="ARBA00022984"/>
    </source>
</evidence>
<evidence type="ECO:0000256" key="3">
    <source>
        <dbReference type="ARBA" id="ARBA00022960"/>
    </source>
</evidence>
<keyword evidence="7" id="KW-0732">Signal</keyword>
<evidence type="ECO:0000256" key="7">
    <source>
        <dbReference type="SAM" id="SignalP"/>
    </source>
</evidence>
<dbReference type="RefSeq" id="WP_151844597.1">
    <property type="nucleotide sequence ID" value="NZ_WBZJ01000003.1"/>
</dbReference>
<dbReference type="InterPro" id="IPR038063">
    <property type="entry name" value="Transpep_catalytic_dom"/>
</dbReference>
<evidence type="ECO:0000313" key="9">
    <source>
        <dbReference type="EMBL" id="KAB3519813.1"/>
    </source>
</evidence>
<evidence type="ECO:0000256" key="6">
    <source>
        <dbReference type="PROSITE-ProRule" id="PRU01373"/>
    </source>
</evidence>
<dbReference type="PANTHER" id="PTHR30582">
    <property type="entry name" value="L,D-TRANSPEPTIDASE"/>
    <property type="match status" value="1"/>
</dbReference>
<feature type="active site" description="Proton donor/acceptor" evidence="6">
    <location>
        <position position="207"/>
    </location>
</feature>
<keyword evidence="4 6" id="KW-0573">Peptidoglycan synthesis</keyword>
<protein>
    <submittedName>
        <fullName evidence="9">L,D-transpeptidase</fullName>
    </submittedName>
</protein>
<dbReference type="Gene3D" id="2.40.440.10">
    <property type="entry name" value="L,D-transpeptidase catalytic domain-like"/>
    <property type="match status" value="1"/>
</dbReference>
<keyword evidence="10" id="KW-1185">Reference proteome</keyword>
<feature type="active site" description="Nucleophile" evidence="6">
    <location>
        <position position="218"/>
    </location>
</feature>
<feature type="domain" description="L,D-TPase catalytic" evidence="8">
    <location>
        <begin position="134"/>
        <end position="242"/>
    </location>
</feature>
<keyword evidence="5 6" id="KW-0961">Cell wall biogenesis/degradation</keyword>
<reference evidence="9 10" key="1">
    <citation type="submission" date="2019-10" db="EMBL/GenBank/DDBJ databases">
        <title>Corynebacterium sp novel species isolated from the respiratory tract of Marmot.</title>
        <authorList>
            <person name="Zhang G."/>
        </authorList>
    </citation>
    <scope>NUCLEOTIDE SEQUENCE [LARGE SCALE GENOMIC DNA]</scope>
    <source>
        <strain evidence="9 10">336</strain>
    </source>
</reference>
<evidence type="ECO:0000313" key="10">
    <source>
        <dbReference type="Proteomes" id="UP000436181"/>
    </source>
</evidence>
<gene>
    <name evidence="9" type="ORF">F8377_07790</name>
</gene>
<dbReference type="EMBL" id="WBZJ01000003">
    <property type="protein sequence ID" value="KAB3519813.1"/>
    <property type="molecule type" value="Genomic_DNA"/>
</dbReference>
<dbReference type="Pfam" id="PF03734">
    <property type="entry name" value="YkuD"/>
    <property type="match status" value="1"/>
</dbReference>
<comment type="pathway">
    <text evidence="1 6">Cell wall biogenesis; peptidoglycan biosynthesis.</text>
</comment>
<proteinExistence type="predicted"/>
<feature type="chain" id="PRO_5045239276" evidence="7">
    <location>
        <begin position="34"/>
        <end position="242"/>
    </location>
</feature>
<organism evidence="9 10">
    <name type="scientific">Corynebacterium zhongnanshanii</name>
    <dbReference type="NCBI Taxonomy" id="2768834"/>
    <lineage>
        <taxon>Bacteria</taxon>
        <taxon>Bacillati</taxon>
        <taxon>Actinomycetota</taxon>
        <taxon>Actinomycetes</taxon>
        <taxon>Mycobacteriales</taxon>
        <taxon>Corynebacteriaceae</taxon>
        <taxon>Corynebacterium</taxon>
    </lineage>
</organism>
<evidence type="ECO:0000256" key="2">
    <source>
        <dbReference type="ARBA" id="ARBA00022679"/>
    </source>
</evidence>
<dbReference type="PANTHER" id="PTHR30582:SF33">
    <property type="entry name" value="EXPORTED PROTEIN"/>
    <property type="match status" value="1"/>
</dbReference>
<evidence type="ECO:0000256" key="1">
    <source>
        <dbReference type="ARBA" id="ARBA00004752"/>
    </source>
</evidence>
<comment type="caution">
    <text evidence="9">The sequence shown here is derived from an EMBL/GenBank/DDBJ whole genome shotgun (WGS) entry which is preliminary data.</text>
</comment>
<dbReference type="InterPro" id="IPR050979">
    <property type="entry name" value="LD-transpeptidase"/>
</dbReference>
<dbReference type="Proteomes" id="UP000436181">
    <property type="component" value="Unassembled WGS sequence"/>
</dbReference>
<dbReference type="PROSITE" id="PS52029">
    <property type="entry name" value="LD_TPASE"/>
    <property type="match status" value="1"/>
</dbReference>
<name>A0ABQ6VE06_9CORY</name>
<evidence type="ECO:0000256" key="5">
    <source>
        <dbReference type="ARBA" id="ARBA00023316"/>
    </source>
</evidence>
<sequence length="242" mass="25920">MISHRKNSVRGKVAAVALSALTVAGMSTGIASAQPAAPGSAPAPTQGDFNNWVLDQRDNLSAQADALPEQFRGPVRDAIDNTTNFVAPGALQARADETARRDAAARAEQARIAAEQDAARRATNTANTPCPAWARACVDIAGHRSWLQDGGRTVYGPVRSNTGRPGQETPRGTFTIQYKVKDEVSREFNNAPMPWATYFTNSGHAFHQGDPTVQSAGCVRLDADSARAFFNHLNPGDKVFIY</sequence>
<dbReference type="CDD" id="cd16913">
    <property type="entry name" value="YkuD_like"/>
    <property type="match status" value="1"/>
</dbReference>
<dbReference type="SUPFAM" id="SSF141523">
    <property type="entry name" value="L,D-transpeptidase catalytic domain-like"/>
    <property type="match status" value="1"/>
</dbReference>
<keyword evidence="3 6" id="KW-0133">Cell shape</keyword>
<feature type="signal peptide" evidence="7">
    <location>
        <begin position="1"/>
        <end position="33"/>
    </location>
</feature>